<dbReference type="Pfam" id="PF00583">
    <property type="entry name" value="Acetyltransf_1"/>
    <property type="match status" value="1"/>
</dbReference>
<dbReference type="EMBL" id="BAAALS010000061">
    <property type="protein sequence ID" value="GAA1778314.1"/>
    <property type="molecule type" value="Genomic_DNA"/>
</dbReference>
<evidence type="ECO:0000259" key="1">
    <source>
        <dbReference type="PROSITE" id="PS51186"/>
    </source>
</evidence>
<evidence type="ECO:0000313" key="2">
    <source>
        <dbReference type="EMBL" id="GAA1778314.1"/>
    </source>
</evidence>
<proteinExistence type="predicted"/>
<reference evidence="2 3" key="1">
    <citation type="journal article" date="2019" name="Int. J. Syst. Evol. Microbiol.">
        <title>The Global Catalogue of Microorganisms (GCM) 10K type strain sequencing project: providing services to taxonomists for standard genome sequencing and annotation.</title>
        <authorList>
            <consortium name="The Broad Institute Genomics Platform"/>
            <consortium name="The Broad Institute Genome Sequencing Center for Infectious Disease"/>
            <person name="Wu L."/>
            <person name="Ma J."/>
        </authorList>
    </citation>
    <scope>NUCLEOTIDE SEQUENCE [LARGE SCALE GENOMIC DNA]</scope>
    <source>
        <strain evidence="2 3">JCM 13249</strain>
    </source>
</reference>
<dbReference type="SUPFAM" id="SSF55729">
    <property type="entry name" value="Acyl-CoA N-acyltransferases (Nat)"/>
    <property type="match status" value="1"/>
</dbReference>
<dbReference type="InterPro" id="IPR016181">
    <property type="entry name" value="Acyl_CoA_acyltransferase"/>
</dbReference>
<protein>
    <recommendedName>
        <fullName evidence="1">N-acetyltransferase domain-containing protein</fullName>
    </recommendedName>
</protein>
<feature type="domain" description="N-acetyltransferase" evidence="1">
    <location>
        <begin position="3"/>
        <end position="165"/>
    </location>
</feature>
<dbReference type="CDD" id="cd04301">
    <property type="entry name" value="NAT_SF"/>
    <property type="match status" value="1"/>
</dbReference>
<dbReference type="InterPro" id="IPR000182">
    <property type="entry name" value="GNAT_dom"/>
</dbReference>
<sequence>MRLTLRRADAEDFDTVMALLADSIAWLRGQGLDQWSTADAWPAKIRRSLDCGDVWLLNDDRPIGTITVETSGDPDFWTAAERSEPALYVSKLAVSRDRAGHELGGLLLEWSRAHAHALGSTWVRLDAWKSNPRLHRYYLDRGWKYVRTCDNPRRRSGTLFQLPAQPLGPEPRRRLHEMPHATVLPTSYISIDFDPATNHQPRHHHRAPGIVVDYPGAGRFTALLLADARYRLRHDGTAWILEGDQGGARWEHNGAVVNESIGLDPAVVYVLSHCDLPQGGEEPCGVVIRVQPADYS</sequence>
<dbReference type="RefSeq" id="WP_344088820.1">
    <property type="nucleotide sequence ID" value="NZ_BAAALS010000061.1"/>
</dbReference>
<keyword evidence="3" id="KW-1185">Reference proteome</keyword>
<comment type="caution">
    <text evidence="2">The sequence shown here is derived from an EMBL/GenBank/DDBJ whole genome shotgun (WGS) entry which is preliminary data.</text>
</comment>
<accession>A0ABN2L8E0</accession>
<gene>
    <name evidence="2" type="ORF">GCM10009681_56580</name>
</gene>
<name>A0ABN2L8E0_9ACTN</name>
<dbReference type="PROSITE" id="PS51186">
    <property type="entry name" value="GNAT"/>
    <property type="match status" value="1"/>
</dbReference>
<dbReference type="Proteomes" id="UP001500655">
    <property type="component" value="Unassembled WGS sequence"/>
</dbReference>
<dbReference type="Gene3D" id="3.40.630.30">
    <property type="match status" value="1"/>
</dbReference>
<organism evidence="2 3">
    <name type="scientific">Luedemannella helvata</name>
    <dbReference type="NCBI Taxonomy" id="349315"/>
    <lineage>
        <taxon>Bacteria</taxon>
        <taxon>Bacillati</taxon>
        <taxon>Actinomycetota</taxon>
        <taxon>Actinomycetes</taxon>
        <taxon>Micromonosporales</taxon>
        <taxon>Micromonosporaceae</taxon>
        <taxon>Luedemannella</taxon>
    </lineage>
</organism>
<evidence type="ECO:0000313" key="3">
    <source>
        <dbReference type="Proteomes" id="UP001500655"/>
    </source>
</evidence>